<evidence type="ECO:0000256" key="1">
    <source>
        <dbReference type="ARBA" id="ARBA00004141"/>
    </source>
</evidence>
<evidence type="ECO:0000313" key="11">
    <source>
        <dbReference type="Proteomes" id="UP000223913"/>
    </source>
</evidence>
<feature type="domain" description="Lycopene cyclase" evidence="9">
    <location>
        <begin position="130"/>
        <end position="221"/>
    </location>
</feature>
<feature type="transmembrane region" description="Helical" evidence="8">
    <location>
        <begin position="71"/>
        <end position="88"/>
    </location>
</feature>
<name>A0A2D0N027_FLAN2</name>
<keyword evidence="4" id="KW-0125">Carotenoid biosynthesis</keyword>
<evidence type="ECO:0000259" key="9">
    <source>
        <dbReference type="Pfam" id="PF18916"/>
    </source>
</evidence>
<reference evidence="10 11" key="1">
    <citation type="submission" date="2017-10" db="EMBL/GenBank/DDBJ databases">
        <title>The draft genome sequence of Lewinella nigricans NBRC 102662.</title>
        <authorList>
            <person name="Wang K."/>
        </authorList>
    </citation>
    <scope>NUCLEOTIDE SEQUENCE [LARGE SCALE GENOMIC DNA]</scope>
    <source>
        <strain evidence="10 11">NBRC 102662</strain>
    </source>
</reference>
<dbReference type="OrthoDB" id="326714at2"/>
<proteinExistence type="predicted"/>
<feature type="transmembrane region" description="Helical" evidence="8">
    <location>
        <begin position="108"/>
        <end position="126"/>
    </location>
</feature>
<dbReference type="GO" id="GO:0016872">
    <property type="term" value="F:intramolecular lyase activity"/>
    <property type="evidence" value="ECO:0007669"/>
    <property type="project" value="InterPro"/>
</dbReference>
<evidence type="ECO:0000256" key="2">
    <source>
        <dbReference type="ARBA" id="ARBA00004829"/>
    </source>
</evidence>
<sequence>MKFAWLIWSILILGLWGLVYWRKPDFRKEMLQISWVTMFFGLTEPLFVPEYWAPPSLFDLANKTGFDIESLLFSFAIGGLGVVLYRLVYPMSISPMIDSDKLHGRHQLHRIILFLPAAIFTVLLVFTSLNPIYSGVIALFLGAVATLYCRPDLKAKIWIGGLLFTGLYFVYFGSLLLVFPSYVDAYWNLADLTGIKLAGIPMEELMFAFSFGMYWSGLYEHVYWYTLNPKEIANGQSVSI</sequence>
<keyword evidence="3 8" id="KW-0812">Transmembrane</keyword>
<comment type="subcellular location">
    <subcellularLocation>
        <location evidence="1">Membrane</location>
        <topology evidence="1">Multi-pass membrane protein</topology>
    </subcellularLocation>
</comment>
<evidence type="ECO:0000313" key="10">
    <source>
        <dbReference type="EMBL" id="PHN01864.1"/>
    </source>
</evidence>
<evidence type="ECO:0000256" key="4">
    <source>
        <dbReference type="ARBA" id="ARBA00022746"/>
    </source>
</evidence>
<keyword evidence="7" id="KW-0413">Isomerase</keyword>
<evidence type="ECO:0000256" key="8">
    <source>
        <dbReference type="SAM" id="Phobius"/>
    </source>
</evidence>
<organism evidence="10 11">
    <name type="scientific">Flavilitoribacter nigricans (strain ATCC 23147 / DSM 23189 / NBRC 102662 / NCIMB 1420 / SS-2)</name>
    <name type="common">Lewinella nigricans</name>
    <dbReference type="NCBI Taxonomy" id="1122177"/>
    <lineage>
        <taxon>Bacteria</taxon>
        <taxon>Pseudomonadati</taxon>
        <taxon>Bacteroidota</taxon>
        <taxon>Saprospiria</taxon>
        <taxon>Saprospirales</taxon>
        <taxon>Lewinellaceae</taxon>
        <taxon>Flavilitoribacter</taxon>
    </lineage>
</organism>
<evidence type="ECO:0000256" key="3">
    <source>
        <dbReference type="ARBA" id="ARBA00022692"/>
    </source>
</evidence>
<evidence type="ECO:0000256" key="7">
    <source>
        <dbReference type="ARBA" id="ARBA00023235"/>
    </source>
</evidence>
<dbReference type="GO" id="GO:0045436">
    <property type="term" value="F:lycopene beta cyclase activity"/>
    <property type="evidence" value="ECO:0007669"/>
    <property type="project" value="UniProtKB-ARBA"/>
</dbReference>
<evidence type="ECO:0000256" key="5">
    <source>
        <dbReference type="ARBA" id="ARBA00022989"/>
    </source>
</evidence>
<feature type="transmembrane region" description="Helical" evidence="8">
    <location>
        <begin position="6"/>
        <end position="21"/>
    </location>
</feature>
<feature type="transmembrane region" description="Helical" evidence="8">
    <location>
        <begin position="161"/>
        <end position="183"/>
    </location>
</feature>
<protein>
    <recommendedName>
        <fullName evidence="9">Lycopene cyclase domain-containing protein</fullName>
    </recommendedName>
</protein>
<evidence type="ECO:0000256" key="6">
    <source>
        <dbReference type="ARBA" id="ARBA00023136"/>
    </source>
</evidence>
<dbReference type="GO" id="GO:0016117">
    <property type="term" value="P:carotenoid biosynthetic process"/>
    <property type="evidence" value="ECO:0007669"/>
    <property type="project" value="UniProtKB-KW"/>
</dbReference>
<comment type="pathway">
    <text evidence="2">Carotenoid biosynthesis.</text>
</comment>
<gene>
    <name evidence="10" type="ORF">CRP01_35090</name>
</gene>
<accession>A0A2D0N027</accession>
<keyword evidence="11" id="KW-1185">Reference proteome</keyword>
<dbReference type="Pfam" id="PF18916">
    <property type="entry name" value="Lycopene_cyc"/>
    <property type="match status" value="1"/>
</dbReference>
<dbReference type="InterPro" id="IPR017825">
    <property type="entry name" value="Lycopene_cyclase_dom"/>
</dbReference>
<keyword evidence="6 8" id="KW-0472">Membrane</keyword>
<keyword evidence="5 8" id="KW-1133">Transmembrane helix</keyword>
<dbReference type="Proteomes" id="UP000223913">
    <property type="component" value="Unassembled WGS sequence"/>
</dbReference>
<comment type="caution">
    <text evidence="10">The sequence shown here is derived from an EMBL/GenBank/DDBJ whole genome shotgun (WGS) entry which is preliminary data.</text>
</comment>
<dbReference type="GO" id="GO:0016020">
    <property type="term" value="C:membrane"/>
    <property type="evidence" value="ECO:0007669"/>
    <property type="project" value="UniProtKB-SubCell"/>
</dbReference>
<dbReference type="AlphaFoldDB" id="A0A2D0N027"/>
<feature type="transmembrane region" description="Helical" evidence="8">
    <location>
        <begin position="33"/>
        <end position="51"/>
    </location>
</feature>
<dbReference type="EMBL" id="PDUD01000048">
    <property type="protein sequence ID" value="PHN01864.1"/>
    <property type="molecule type" value="Genomic_DNA"/>
</dbReference>